<dbReference type="AlphaFoldDB" id="A0A1E7R183"/>
<comment type="caution">
    <text evidence="2">The sequence shown here is derived from an EMBL/GenBank/DDBJ whole genome shotgun (WGS) entry which is preliminary data.</text>
</comment>
<gene>
    <name evidence="2" type="ORF">BJI46_04925</name>
</gene>
<dbReference type="Gene3D" id="3.30.700.10">
    <property type="entry name" value="Glycoprotein, Type 4 Pilin"/>
    <property type="match status" value="1"/>
</dbReference>
<dbReference type="RefSeq" id="WP_070070658.1">
    <property type="nucleotide sequence ID" value="NZ_MKKK01000056.1"/>
</dbReference>
<name>A0A1E7R183_9GAMM</name>
<evidence type="ECO:0008006" key="4">
    <source>
        <dbReference type="Google" id="ProtNLM"/>
    </source>
</evidence>
<evidence type="ECO:0000313" key="2">
    <source>
        <dbReference type="EMBL" id="OEY93087.1"/>
    </source>
</evidence>
<dbReference type="PROSITE" id="PS00409">
    <property type="entry name" value="PROKAR_NTER_METHYL"/>
    <property type="match status" value="1"/>
</dbReference>
<keyword evidence="1" id="KW-0812">Transmembrane</keyword>
<dbReference type="InterPro" id="IPR045584">
    <property type="entry name" value="Pilin-like"/>
</dbReference>
<evidence type="ECO:0000256" key="1">
    <source>
        <dbReference type="SAM" id="Phobius"/>
    </source>
</evidence>
<organism evidence="2 3">
    <name type="scientific">Acinetobacter qingfengensis</name>
    <dbReference type="NCBI Taxonomy" id="1262585"/>
    <lineage>
        <taxon>Bacteria</taxon>
        <taxon>Pseudomonadati</taxon>
        <taxon>Pseudomonadota</taxon>
        <taxon>Gammaproteobacteria</taxon>
        <taxon>Moraxellales</taxon>
        <taxon>Moraxellaceae</taxon>
        <taxon>Acinetobacter</taxon>
    </lineage>
</organism>
<feature type="transmembrane region" description="Helical" evidence="1">
    <location>
        <begin position="12"/>
        <end position="34"/>
    </location>
</feature>
<dbReference type="EMBL" id="MKKK01000056">
    <property type="protein sequence ID" value="OEY93087.1"/>
    <property type="molecule type" value="Genomic_DNA"/>
</dbReference>
<dbReference type="SUPFAM" id="SSF54523">
    <property type="entry name" value="Pili subunits"/>
    <property type="match status" value="1"/>
</dbReference>
<dbReference type="InterPro" id="IPR012902">
    <property type="entry name" value="N_methyl_site"/>
</dbReference>
<dbReference type="Proteomes" id="UP000185895">
    <property type="component" value="Unassembled WGS sequence"/>
</dbReference>
<evidence type="ECO:0000313" key="3">
    <source>
        <dbReference type="Proteomes" id="UP000185895"/>
    </source>
</evidence>
<dbReference type="NCBIfam" id="TIGR02532">
    <property type="entry name" value="IV_pilin_GFxxxE"/>
    <property type="match status" value="1"/>
</dbReference>
<reference evidence="2 3" key="1">
    <citation type="submission" date="2016-09" db="EMBL/GenBank/DDBJ databases">
        <authorList>
            <person name="Capua I."/>
            <person name="De Benedictis P."/>
            <person name="Joannis T."/>
            <person name="Lombin L.H."/>
            <person name="Cattoli G."/>
        </authorList>
    </citation>
    <scope>NUCLEOTIDE SEQUENCE [LARGE SCALE GENOMIC DNA]</scope>
    <source>
        <strain evidence="2 3">ANC 4671</strain>
    </source>
</reference>
<keyword evidence="1" id="KW-0472">Membrane</keyword>
<protein>
    <recommendedName>
        <fullName evidence="4">Prepilin-type N-terminal cleavage/methylation domain-containing protein</fullName>
    </recommendedName>
</protein>
<accession>A0A1E7R183</accession>
<dbReference type="STRING" id="1262585.BJI46_04925"/>
<keyword evidence="3" id="KW-1185">Reference proteome</keyword>
<keyword evidence="1" id="KW-1133">Transmembrane helix</keyword>
<proteinExistence type="predicted"/>
<dbReference type="Pfam" id="PF07963">
    <property type="entry name" value="N_methyl"/>
    <property type="match status" value="1"/>
</dbReference>
<sequence>MYQQRGFSLIELMITIAIMGILVVAGIALTAQWAKQAELDKAIWSLQSAISSARAVALRNEFAKDGGIVTSQLCFDSTNHRITIHEASTGTAANCSNTANYSYPLADSVDIKQSDGETAFSCFAFDNRAQLIVGTASCSTSLHLTVINGGLNENKTFD</sequence>